<gene>
    <name evidence="1" type="ORF">QBZ16_004045</name>
</gene>
<dbReference type="Proteomes" id="UP001255856">
    <property type="component" value="Unassembled WGS sequence"/>
</dbReference>
<comment type="caution">
    <text evidence="1">The sequence shown here is derived from an EMBL/GenBank/DDBJ whole genome shotgun (WGS) entry which is preliminary data.</text>
</comment>
<accession>A0AAD9ILI0</accession>
<dbReference type="InterPro" id="IPR036188">
    <property type="entry name" value="FAD/NAD-bd_sf"/>
</dbReference>
<name>A0AAD9ILI0_PROWI</name>
<sequence>MYRWDDKYRVHDSIFGKAPAGKVKEQLGKFVKDHGIDLHSLMRTEVVTIKRPAPDRGVKVESSFESPVTMAGRHGDTDSLAGSQSLDGKWYLRRNFFGQSNDGYFRLAYQGKLNCIVDRVKRLEKKHAVLESGQELPCDLFVVASGYKYNLQPTFLKELNLGFNDLHAFAFLGKNPRIGTASDFAVLEPTSLPDHTDTNMRGGRMSGAYTWFQTRSPWSTFNVSIEERCRLYVNVLSVGRSFLGKQAIRAKFPMY</sequence>
<dbReference type="SUPFAM" id="SSF51905">
    <property type="entry name" value="FAD/NAD(P)-binding domain"/>
    <property type="match status" value="1"/>
</dbReference>
<evidence type="ECO:0000313" key="2">
    <source>
        <dbReference type="Proteomes" id="UP001255856"/>
    </source>
</evidence>
<dbReference type="EMBL" id="JASFZW010000005">
    <property type="protein sequence ID" value="KAK2078177.1"/>
    <property type="molecule type" value="Genomic_DNA"/>
</dbReference>
<evidence type="ECO:0000313" key="1">
    <source>
        <dbReference type="EMBL" id="KAK2078177.1"/>
    </source>
</evidence>
<organism evidence="1 2">
    <name type="scientific">Prototheca wickerhamii</name>
    <dbReference type="NCBI Taxonomy" id="3111"/>
    <lineage>
        <taxon>Eukaryota</taxon>
        <taxon>Viridiplantae</taxon>
        <taxon>Chlorophyta</taxon>
        <taxon>core chlorophytes</taxon>
        <taxon>Trebouxiophyceae</taxon>
        <taxon>Chlorellales</taxon>
        <taxon>Chlorellaceae</taxon>
        <taxon>Prototheca</taxon>
    </lineage>
</organism>
<reference evidence="1" key="1">
    <citation type="submission" date="2021-01" db="EMBL/GenBank/DDBJ databases">
        <authorList>
            <person name="Eckstrom K.M.E."/>
        </authorList>
    </citation>
    <scope>NUCLEOTIDE SEQUENCE</scope>
    <source>
        <strain evidence="1">UVCC 0001</strain>
    </source>
</reference>
<dbReference type="AlphaFoldDB" id="A0AAD9ILI0"/>
<keyword evidence="2" id="KW-1185">Reference proteome</keyword>
<proteinExistence type="predicted"/>
<protein>
    <submittedName>
        <fullName evidence="1">Uncharacterized protein</fullName>
    </submittedName>
</protein>